<reference evidence="2 3" key="1">
    <citation type="submission" date="2018-08" db="EMBL/GenBank/DDBJ databases">
        <title>Comparative analysis of Prevotella intermedia strains.</title>
        <authorList>
            <person name="Moon J.-H."/>
            <person name="Lee J.-H."/>
        </authorList>
    </citation>
    <scope>NUCLEOTIDE SEQUENCE [LARGE SCALE GENOMIC DNA]</scope>
    <source>
        <strain evidence="2 3">ATCC 15033</strain>
    </source>
</reference>
<feature type="coiled-coil region" evidence="1">
    <location>
        <begin position="173"/>
        <end position="200"/>
    </location>
</feature>
<proteinExistence type="predicted"/>
<keyword evidence="1" id="KW-0175">Coiled coil</keyword>
<gene>
    <name evidence="2" type="ORF">D2S45_09110</name>
</gene>
<protein>
    <submittedName>
        <fullName evidence="2">Uncharacterized protein</fullName>
    </submittedName>
</protein>
<name>A0A424Z6Z6_PREIN</name>
<dbReference type="Proteomes" id="UP000283868">
    <property type="component" value="Unassembled WGS sequence"/>
</dbReference>
<comment type="caution">
    <text evidence="2">The sequence shown here is derived from an EMBL/GenBank/DDBJ whole genome shotgun (WGS) entry which is preliminary data.</text>
</comment>
<evidence type="ECO:0000256" key="1">
    <source>
        <dbReference type="SAM" id="Coils"/>
    </source>
</evidence>
<organism evidence="2 3">
    <name type="scientific">Prevotella intermedia</name>
    <dbReference type="NCBI Taxonomy" id="28131"/>
    <lineage>
        <taxon>Bacteria</taxon>
        <taxon>Pseudomonadati</taxon>
        <taxon>Bacteroidota</taxon>
        <taxon>Bacteroidia</taxon>
        <taxon>Bacteroidales</taxon>
        <taxon>Prevotellaceae</taxon>
        <taxon>Prevotella</taxon>
    </lineage>
</organism>
<sequence>MSKKRNKRKESIELATQAGATAEVVGRYGSASKQHLVAYSGQDNEVGKTLKRGLKKTSESKVNPEYREQNIKQQAGFAAEDKYTARQNAEKVINGDKTRYVRTDDLGRVNDPLYDHILLDENGIEIPGTGEQMKFVGSSPKTCLNKLESKEFQKYLDADARITVPSDYYKDIIQEADNRILSLEKQLARAKENNNSELAESISKKIDKVHKIKKSVKNSGITNKEAIFARMYPKLSTAKDMVKISHRAGIEQAKTGALIGGSISLIKNVVAVSKGEKDATSAAKDFVKDTGKGAITAYATAFAGSAIKAGMQNSRNSTIRVISKGNAPAAIITSTIDVSKSLISYTKGDISGADCLAEIGEKGAGNMSAVMFSIVGQTIIPIPVIGAMVGSIIGYTLSSTFYNTLRASLKEAQVSHEKRIRVEKECAEAIEMISLYRAEMNALAQKYLSHYRMIFDEAFRGLDEAFLSNDINLIIENSNKITIALGGTAQFHNMEQFNDFMESNENFNL</sequence>
<evidence type="ECO:0000313" key="2">
    <source>
        <dbReference type="EMBL" id="RRF86805.1"/>
    </source>
</evidence>
<dbReference type="EMBL" id="QXEN01000016">
    <property type="protein sequence ID" value="RRF86805.1"/>
    <property type="molecule type" value="Genomic_DNA"/>
</dbReference>
<dbReference type="RefSeq" id="WP_124140072.1">
    <property type="nucleotide sequence ID" value="NZ_QXEM01000015.1"/>
</dbReference>
<accession>A0A424Z6Z6</accession>
<dbReference type="AlphaFoldDB" id="A0A424Z6Z6"/>
<dbReference type="Pfam" id="PF26373">
    <property type="entry name" value="MamC"/>
    <property type="match status" value="1"/>
</dbReference>
<dbReference type="InterPro" id="IPR058956">
    <property type="entry name" value="MamC"/>
</dbReference>
<keyword evidence="3" id="KW-1185">Reference proteome</keyword>
<evidence type="ECO:0000313" key="3">
    <source>
        <dbReference type="Proteomes" id="UP000283868"/>
    </source>
</evidence>